<dbReference type="InterPro" id="IPR039422">
    <property type="entry name" value="MarR/SlyA-like"/>
</dbReference>
<dbReference type="KEGG" id="dtm:BJL86_1999"/>
<dbReference type="InterPro" id="IPR000835">
    <property type="entry name" value="HTH_MarR-typ"/>
</dbReference>
<dbReference type="GO" id="GO:0003700">
    <property type="term" value="F:DNA-binding transcription factor activity"/>
    <property type="evidence" value="ECO:0007669"/>
    <property type="project" value="InterPro"/>
</dbReference>
<dbReference type="SUPFAM" id="SSF46785">
    <property type="entry name" value="Winged helix' DNA-binding domain"/>
    <property type="match status" value="1"/>
</dbReference>
<dbReference type="InterPro" id="IPR036390">
    <property type="entry name" value="WH_DNA-bd_sf"/>
</dbReference>
<dbReference type="InterPro" id="IPR036388">
    <property type="entry name" value="WH-like_DNA-bd_sf"/>
</dbReference>
<keyword evidence="3" id="KW-1185">Reference proteome</keyword>
<dbReference type="PROSITE" id="PS50995">
    <property type="entry name" value="HTH_MARR_2"/>
    <property type="match status" value="1"/>
</dbReference>
<dbReference type="PANTHER" id="PTHR33164:SF99">
    <property type="entry name" value="MARR FAMILY REGULATORY PROTEIN"/>
    <property type="match status" value="1"/>
</dbReference>
<dbReference type="Proteomes" id="UP000186104">
    <property type="component" value="Chromosome"/>
</dbReference>
<protein>
    <recommendedName>
        <fullName evidence="1">HTH marR-type domain-containing protein</fullName>
    </recommendedName>
</protein>
<sequence>MNDVRWLNDDEQNLWRKTLQFQQLMDLAIDRQLERDAGLSLADYSVLVTLSEAEADGLRAREVGTKLGWDRSRVSHQVRRMEKRGLVAKTACETDGRGTMIALTTAGQKAIEASAPQHVEQVRSLFIDDLNDEELDTLSKVFERVIGKVGSTEGIVLPSDCA</sequence>
<dbReference type="STRING" id="499555.BJL86_1999"/>
<dbReference type="SMART" id="SM00347">
    <property type="entry name" value="HTH_MARR"/>
    <property type="match status" value="1"/>
</dbReference>
<dbReference type="Pfam" id="PF12802">
    <property type="entry name" value="MarR_2"/>
    <property type="match status" value="1"/>
</dbReference>
<evidence type="ECO:0000313" key="2">
    <source>
        <dbReference type="EMBL" id="ANI92766.1"/>
    </source>
</evidence>
<dbReference type="PRINTS" id="PR00598">
    <property type="entry name" value="HTHMARR"/>
</dbReference>
<dbReference type="Gene3D" id="1.10.10.10">
    <property type="entry name" value="Winged helix-like DNA-binding domain superfamily/Winged helix DNA-binding domain"/>
    <property type="match status" value="1"/>
</dbReference>
<evidence type="ECO:0000313" key="3">
    <source>
        <dbReference type="Proteomes" id="UP000186104"/>
    </source>
</evidence>
<feature type="domain" description="HTH marR-type" evidence="1">
    <location>
        <begin position="11"/>
        <end position="147"/>
    </location>
</feature>
<dbReference type="RefSeq" id="WP_067472008.1">
    <property type="nucleotide sequence ID" value="NZ_CP015961.1"/>
</dbReference>
<proteinExistence type="predicted"/>
<evidence type="ECO:0000259" key="1">
    <source>
        <dbReference type="PROSITE" id="PS50995"/>
    </source>
</evidence>
<dbReference type="OrthoDB" id="8635520at2"/>
<gene>
    <name evidence="2" type="ORF">BJL86_1999</name>
</gene>
<name>A0A173LKB7_9ACTN</name>
<dbReference type="PANTHER" id="PTHR33164">
    <property type="entry name" value="TRANSCRIPTIONAL REGULATOR, MARR FAMILY"/>
    <property type="match status" value="1"/>
</dbReference>
<dbReference type="GO" id="GO:0006950">
    <property type="term" value="P:response to stress"/>
    <property type="evidence" value="ECO:0007669"/>
    <property type="project" value="TreeGrafter"/>
</dbReference>
<dbReference type="EMBL" id="CP015961">
    <property type="protein sequence ID" value="ANI92766.1"/>
    <property type="molecule type" value="Genomic_DNA"/>
</dbReference>
<organism evidence="2 3">
    <name type="scientific">Dietzia timorensis</name>
    <dbReference type="NCBI Taxonomy" id="499555"/>
    <lineage>
        <taxon>Bacteria</taxon>
        <taxon>Bacillati</taxon>
        <taxon>Actinomycetota</taxon>
        <taxon>Actinomycetes</taxon>
        <taxon>Mycobacteriales</taxon>
        <taxon>Dietziaceae</taxon>
        <taxon>Dietzia</taxon>
    </lineage>
</organism>
<reference evidence="2 3" key="1">
    <citation type="submission" date="2016-06" db="EMBL/GenBank/DDBJ databases">
        <title>Complete genome sequence of a saline-alkali tolerant type strain Dietzia timorensis ID05-A0528T.</title>
        <authorList>
            <person name="Wu X."/>
        </authorList>
    </citation>
    <scope>NUCLEOTIDE SEQUENCE [LARGE SCALE GENOMIC DNA]</scope>
    <source>
        <strain evidence="2 3">ID05-A0528</strain>
    </source>
</reference>
<accession>A0A173LKB7</accession>
<dbReference type="AlphaFoldDB" id="A0A173LKB7"/>